<comment type="caution">
    <text evidence="1">The sequence shown here is derived from an EMBL/GenBank/DDBJ whole genome shotgun (WGS) entry which is preliminary data.</text>
</comment>
<gene>
    <name evidence="1" type="ORF">GM545_14075</name>
</gene>
<dbReference type="Pfam" id="PF02585">
    <property type="entry name" value="PIG-L"/>
    <property type="match status" value="1"/>
</dbReference>
<evidence type="ECO:0000313" key="1">
    <source>
        <dbReference type="EMBL" id="MTV44656.1"/>
    </source>
</evidence>
<protein>
    <submittedName>
        <fullName evidence="1">GlcNAc-PI de-N-acetylase</fullName>
    </submittedName>
</protein>
<dbReference type="EMBL" id="WNHU01000636">
    <property type="protein sequence ID" value="MTV44656.1"/>
    <property type="molecule type" value="Genomic_DNA"/>
</dbReference>
<dbReference type="AlphaFoldDB" id="A0A7X3BZH8"/>
<feature type="non-terminal residue" evidence="1">
    <location>
        <position position="89"/>
    </location>
</feature>
<proteinExistence type="predicted"/>
<reference evidence="1 2" key="1">
    <citation type="submission" date="2019-11" db="EMBL/GenBank/DDBJ databases">
        <title>Growth characteristics of pneumococcus vary with the chemical composition of the capsule and with environmental conditions.</title>
        <authorList>
            <person name="Tothpal A."/>
            <person name="Desobry K."/>
            <person name="Joshi S."/>
            <person name="Wyllie A.L."/>
            <person name="Weinberger D.M."/>
        </authorList>
    </citation>
    <scope>NUCLEOTIDE SEQUENCE [LARGE SCALE GENOMIC DNA]</scope>
    <source>
        <strain evidence="2">pnumococcus09N</strain>
    </source>
</reference>
<dbReference type="RefSeq" id="WP_196301026.1">
    <property type="nucleotide sequence ID" value="NZ_WNHU01000636.1"/>
</dbReference>
<dbReference type="Gene3D" id="3.40.50.10320">
    <property type="entry name" value="LmbE-like"/>
    <property type="match status" value="1"/>
</dbReference>
<evidence type="ECO:0000313" key="2">
    <source>
        <dbReference type="Proteomes" id="UP000467349"/>
    </source>
</evidence>
<dbReference type="InterPro" id="IPR003737">
    <property type="entry name" value="GlcNAc_PI_deacetylase-related"/>
</dbReference>
<organism evidence="1 2">
    <name type="scientific">Streptococcus pneumoniae</name>
    <dbReference type="NCBI Taxonomy" id="1313"/>
    <lineage>
        <taxon>Bacteria</taxon>
        <taxon>Bacillati</taxon>
        <taxon>Bacillota</taxon>
        <taxon>Bacilli</taxon>
        <taxon>Lactobacillales</taxon>
        <taxon>Streptococcaceae</taxon>
        <taxon>Streptococcus</taxon>
    </lineage>
</organism>
<feature type="non-terminal residue" evidence="1">
    <location>
        <position position="1"/>
    </location>
</feature>
<dbReference type="Proteomes" id="UP000467349">
    <property type="component" value="Unassembled WGS sequence"/>
</dbReference>
<sequence>NNGYYVKLLVLSVPEDKTRILEAGKSAEFLGIELKIVGDKSQVSQFSSSELVSIIDNEIEEFDPSYVFTHWENDAHKDHRIIYKAVQSS</sequence>
<accession>A0A7X3BZH8</accession>
<dbReference type="SUPFAM" id="SSF102588">
    <property type="entry name" value="LmbE-like"/>
    <property type="match status" value="1"/>
</dbReference>
<dbReference type="InterPro" id="IPR024078">
    <property type="entry name" value="LmbE-like_dom_sf"/>
</dbReference>
<name>A0A7X3BZH8_STREE</name>